<evidence type="ECO:0000313" key="2">
    <source>
        <dbReference type="EMBL" id="GLS24902.1"/>
    </source>
</evidence>
<dbReference type="InterPro" id="IPR036812">
    <property type="entry name" value="NAD(P)_OxRdtase_dom_sf"/>
</dbReference>
<evidence type="ECO:0000313" key="3">
    <source>
        <dbReference type="Proteomes" id="UP001156870"/>
    </source>
</evidence>
<sequence>MSDIQGIQRRRFLQWGLSSLGMFCAPSFSQNFTRATLMHKSIPSSGETLPVIGLGTNAYDIGPPEQMSRLSLCLSTLNELGGKFIDTAPRYGSSENVLGDMIRSLGSRKHFFLGTKCDSERRDTVISQLSQSQLNLHTDVVDIVQIHSLRGWQEQLPILREAKADGLIRYIGITTSQNNQHLELADILKNEPDIDMVQLNYSIVDRQAEYTLLPIAQEKGIAVIGNLPFDGGKLFQKIADKALPPWAAEFDCHSWAQFFLKFIISHPAVTCTIPGTTQPHHLRENIMAATGRLPSPQYRQRQANFMASL</sequence>
<name>A0AA37T4F1_9GAMM</name>
<dbReference type="RefSeq" id="WP_232592281.1">
    <property type="nucleotide sequence ID" value="NZ_BSPD01000020.1"/>
</dbReference>
<dbReference type="CDD" id="cd19095">
    <property type="entry name" value="AKR_PA4992-like"/>
    <property type="match status" value="1"/>
</dbReference>
<dbReference type="Proteomes" id="UP001156870">
    <property type="component" value="Unassembled WGS sequence"/>
</dbReference>
<protein>
    <submittedName>
        <fullName evidence="2">Oxidoreductase</fullName>
    </submittedName>
</protein>
<dbReference type="Gene3D" id="3.20.20.100">
    <property type="entry name" value="NADP-dependent oxidoreductase domain"/>
    <property type="match status" value="1"/>
</dbReference>
<dbReference type="PANTHER" id="PTHR43312:SF1">
    <property type="entry name" value="NADP-DEPENDENT OXIDOREDUCTASE DOMAIN-CONTAINING PROTEIN"/>
    <property type="match status" value="1"/>
</dbReference>
<keyword evidence="3" id="KW-1185">Reference proteome</keyword>
<proteinExistence type="predicted"/>
<dbReference type="PANTHER" id="PTHR43312">
    <property type="entry name" value="D-THREO-ALDOSE 1-DEHYDROGENASE"/>
    <property type="match status" value="1"/>
</dbReference>
<accession>A0AA37T4F1</accession>
<comment type="caution">
    <text evidence="2">The sequence shown here is derived from an EMBL/GenBank/DDBJ whole genome shotgun (WGS) entry which is preliminary data.</text>
</comment>
<dbReference type="Pfam" id="PF00248">
    <property type="entry name" value="Aldo_ket_red"/>
    <property type="match status" value="1"/>
</dbReference>
<dbReference type="EMBL" id="BSPD01000020">
    <property type="protein sequence ID" value="GLS24902.1"/>
    <property type="molecule type" value="Genomic_DNA"/>
</dbReference>
<gene>
    <name evidence="2" type="ORF">GCM10007877_06160</name>
</gene>
<organism evidence="2 3">
    <name type="scientific">Marinibactrum halimedae</name>
    <dbReference type="NCBI Taxonomy" id="1444977"/>
    <lineage>
        <taxon>Bacteria</taxon>
        <taxon>Pseudomonadati</taxon>
        <taxon>Pseudomonadota</taxon>
        <taxon>Gammaproteobacteria</taxon>
        <taxon>Cellvibrionales</taxon>
        <taxon>Cellvibrionaceae</taxon>
        <taxon>Marinibactrum</taxon>
    </lineage>
</organism>
<dbReference type="InterPro" id="IPR023210">
    <property type="entry name" value="NADP_OxRdtase_dom"/>
</dbReference>
<dbReference type="InterPro" id="IPR053135">
    <property type="entry name" value="AKR2_Oxidoreductase"/>
</dbReference>
<evidence type="ECO:0000259" key="1">
    <source>
        <dbReference type="Pfam" id="PF00248"/>
    </source>
</evidence>
<dbReference type="SUPFAM" id="SSF51430">
    <property type="entry name" value="NAD(P)-linked oxidoreductase"/>
    <property type="match status" value="1"/>
</dbReference>
<reference evidence="2 3" key="1">
    <citation type="journal article" date="2014" name="Int. J. Syst. Evol. Microbiol.">
        <title>Complete genome sequence of Corynebacterium casei LMG S-19264T (=DSM 44701T), isolated from a smear-ripened cheese.</title>
        <authorList>
            <consortium name="US DOE Joint Genome Institute (JGI-PGF)"/>
            <person name="Walter F."/>
            <person name="Albersmeier A."/>
            <person name="Kalinowski J."/>
            <person name="Ruckert C."/>
        </authorList>
    </citation>
    <scope>NUCLEOTIDE SEQUENCE [LARGE SCALE GENOMIC DNA]</scope>
    <source>
        <strain evidence="2 3">NBRC 110095</strain>
    </source>
</reference>
<feature type="domain" description="NADP-dependent oxidoreductase" evidence="1">
    <location>
        <begin position="52"/>
        <end position="299"/>
    </location>
</feature>
<dbReference type="AlphaFoldDB" id="A0AA37T4F1"/>